<keyword evidence="1" id="KW-0560">Oxidoreductase</keyword>
<sequence length="387" mass="40552">MWIADSRPRPLKAGLIGGGSIAGVHARAIRAAGGVLHGVASSAPDRARSAAQTLDAARWYDHPDELLADDTLDLVHICSPNGTHADYARAALTAGKHVVCEKPLAVSPADAQELAALATARGLVATVPFVYRYHPMAVEARARAAAGALGPLVSVRGGYLQEWRLAYDEDGWWTNPTATGPSRAFGDIGSHLGDLTEFITGDHVRRVSAATRTVRDRSPRGRPLTTEDVAAVTVELAGGAVGTLLVSQMALGRKNHLFIEVSGTEANLLFEQENPNTLWYAARTGGQGAIPRDTPQLSAEAARLSVLPAGHPMGYQDAFNAFVRDTHAAVHGQTSAELPTFHDGAAMVRLTQAVVDSAATGGWTEVAAPPATAPATAATTKEQATHD</sequence>
<protein>
    <submittedName>
        <fullName evidence="5">Gfo/Idh/MocA family oxidoreductase</fullName>
    </submittedName>
</protein>
<gene>
    <name evidence="5" type="ORF">RM844_14595</name>
</gene>
<accession>A0ABU2JS10</accession>
<feature type="region of interest" description="Disordered" evidence="2">
    <location>
        <begin position="365"/>
        <end position="387"/>
    </location>
</feature>
<dbReference type="Gene3D" id="3.40.50.720">
    <property type="entry name" value="NAD(P)-binding Rossmann-like Domain"/>
    <property type="match status" value="1"/>
</dbReference>
<dbReference type="PANTHER" id="PTHR43818:SF11">
    <property type="entry name" value="BCDNA.GH03377"/>
    <property type="match status" value="1"/>
</dbReference>
<dbReference type="Pfam" id="PF01408">
    <property type="entry name" value="GFO_IDH_MocA"/>
    <property type="match status" value="1"/>
</dbReference>
<evidence type="ECO:0000259" key="4">
    <source>
        <dbReference type="Pfam" id="PF22725"/>
    </source>
</evidence>
<dbReference type="Gene3D" id="3.30.360.10">
    <property type="entry name" value="Dihydrodipicolinate Reductase, domain 2"/>
    <property type="match status" value="1"/>
</dbReference>
<dbReference type="InterPro" id="IPR000683">
    <property type="entry name" value="Gfo/Idh/MocA-like_OxRdtase_N"/>
</dbReference>
<dbReference type="Proteomes" id="UP001183410">
    <property type="component" value="Unassembled WGS sequence"/>
</dbReference>
<evidence type="ECO:0000313" key="5">
    <source>
        <dbReference type="EMBL" id="MDT0267516.1"/>
    </source>
</evidence>
<dbReference type="Pfam" id="PF22725">
    <property type="entry name" value="GFO_IDH_MocA_C3"/>
    <property type="match status" value="1"/>
</dbReference>
<dbReference type="EMBL" id="JAVREO010000007">
    <property type="protein sequence ID" value="MDT0267516.1"/>
    <property type="molecule type" value="Genomic_DNA"/>
</dbReference>
<dbReference type="InterPro" id="IPR050463">
    <property type="entry name" value="Gfo/Idh/MocA_oxidrdct_glycsds"/>
</dbReference>
<evidence type="ECO:0000259" key="3">
    <source>
        <dbReference type="Pfam" id="PF01408"/>
    </source>
</evidence>
<evidence type="ECO:0000256" key="1">
    <source>
        <dbReference type="ARBA" id="ARBA00023002"/>
    </source>
</evidence>
<proteinExistence type="predicted"/>
<feature type="compositionally biased region" description="Low complexity" evidence="2">
    <location>
        <begin position="367"/>
        <end position="380"/>
    </location>
</feature>
<comment type="caution">
    <text evidence="5">The sequence shown here is derived from an EMBL/GenBank/DDBJ whole genome shotgun (WGS) entry which is preliminary data.</text>
</comment>
<dbReference type="InterPro" id="IPR055170">
    <property type="entry name" value="GFO_IDH_MocA-like_dom"/>
</dbReference>
<reference evidence="6" key="1">
    <citation type="submission" date="2023-07" db="EMBL/GenBank/DDBJ databases">
        <title>30 novel species of actinomycetes from the DSMZ collection.</title>
        <authorList>
            <person name="Nouioui I."/>
        </authorList>
    </citation>
    <scope>NUCLEOTIDE SEQUENCE [LARGE SCALE GENOMIC DNA]</scope>
    <source>
        <strain evidence="6">DSM 44915</strain>
    </source>
</reference>
<evidence type="ECO:0000256" key="2">
    <source>
        <dbReference type="SAM" id="MobiDB-lite"/>
    </source>
</evidence>
<dbReference type="PANTHER" id="PTHR43818">
    <property type="entry name" value="BCDNA.GH03377"/>
    <property type="match status" value="1"/>
</dbReference>
<feature type="domain" description="Gfo/Idh/MocA-like oxidoreductase N-terminal" evidence="3">
    <location>
        <begin position="12"/>
        <end position="127"/>
    </location>
</feature>
<feature type="domain" description="GFO/IDH/MocA-like oxidoreductase" evidence="4">
    <location>
        <begin position="139"/>
        <end position="267"/>
    </location>
</feature>
<dbReference type="RefSeq" id="WP_311667577.1">
    <property type="nucleotide sequence ID" value="NZ_JAVREO010000007.1"/>
</dbReference>
<evidence type="ECO:0000313" key="6">
    <source>
        <dbReference type="Proteomes" id="UP001183410"/>
    </source>
</evidence>
<dbReference type="SUPFAM" id="SSF51735">
    <property type="entry name" value="NAD(P)-binding Rossmann-fold domains"/>
    <property type="match status" value="1"/>
</dbReference>
<dbReference type="SUPFAM" id="SSF55347">
    <property type="entry name" value="Glyceraldehyde-3-phosphate dehydrogenase-like, C-terminal domain"/>
    <property type="match status" value="1"/>
</dbReference>
<organism evidence="5 6">
    <name type="scientific">Streptomyces chisholmiae</name>
    <dbReference type="NCBI Taxonomy" id="3075540"/>
    <lineage>
        <taxon>Bacteria</taxon>
        <taxon>Bacillati</taxon>
        <taxon>Actinomycetota</taxon>
        <taxon>Actinomycetes</taxon>
        <taxon>Kitasatosporales</taxon>
        <taxon>Streptomycetaceae</taxon>
        <taxon>Streptomyces</taxon>
    </lineage>
</organism>
<keyword evidence="6" id="KW-1185">Reference proteome</keyword>
<name>A0ABU2JS10_9ACTN</name>
<dbReference type="InterPro" id="IPR036291">
    <property type="entry name" value="NAD(P)-bd_dom_sf"/>
</dbReference>